<gene>
    <name evidence="2" type="ORF">ACFFIP_14075</name>
</gene>
<name>A0ABV6FW42_9BACT</name>
<dbReference type="Pfam" id="PF13730">
    <property type="entry name" value="HTH_36"/>
    <property type="match status" value="1"/>
</dbReference>
<reference evidence="2 3" key="1">
    <citation type="submission" date="2024-09" db="EMBL/GenBank/DDBJ databases">
        <authorList>
            <person name="Sun Q."/>
            <person name="Mori K."/>
        </authorList>
    </citation>
    <scope>NUCLEOTIDE SEQUENCE [LARGE SCALE GENOMIC DNA]</scope>
    <source>
        <strain evidence="2 3">CCM 7650</strain>
    </source>
</reference>
<feature type="compositionally biased region" description="Polar residues" evidence="1">
    <location>
        <begin position="146"/>
        <end position="175"/>
    </location>
</feature>
<comment type="caution">
    <text evidence="2">The sequence shown here is derived from an EMBL/GenBank/DDBJ whole genome shotgun (WGS) entry which is preliminary data.</text>
</comment>
<keyword evidence="3" id="KW-1185">Reference proteome</keyword>
<evidence type="ECO:0000313" key="2">
    <source>
        <dbReference type="EMBL" id="MFC0263817.1"/>
    </source>
</evidence>
<dbReference type="EMBL" id="JBHLWI010000038">
    <property type="protein sequence ID" value="MFC0263817.1"/>
    <property type="molecule type" value="Genomic_DNA"/>
</dbReference>
<sequence>MKQNSKRKGIWIPLEILGNSNLDPTNKILLSEILSLTELPEGCFASNQYFAELLGLTKSSVSKRISFLQLHGYIKTDNIYKNNQCLGRIITKGHVVSQKTTTSSTKKKGSSLKDREVVPQNLEGGSHLERRVIPEEIGGISEEKPINTSINSDKINTNNKQNISTNTSTENESNIGIDSNMIHDSTSTITATSKNIGIENEITIGLNSNDKYESKDSKNTSSSMNSNDSSSSVPTDKKPSQGITIAEYYRQKGMFHKLKEPM</sequence>
<feature type="region of interest" description="Disordered" evidence="1">
    <location>
        <begin position="209"/>
        <end position="244"/>
    </location>
</feature>
<protein>
    <submittedName>
        <fullName evidence="2">Helix-turn-helix domain-containing protein</fullName>
    </submittedName>
</protein>
<evidence type="ECO:0000256" key="1">
    <source>
        <dbReference type="SAM" id="MobiDB-lite"/>
    </source>
</evidence>
<organism evidence="2 3">
    <name type="scientific">Fontibacter flavus</name>
    <dbReference type="NCBI Taxonomy" id="654838"/>
    <lineage>
        <taxon>Bacteria</taxon>
        <taxon>Pseudomonadati</taxon>
        <taxon>Bacteroidota</taxon>
        <taxon>Cytophagia</taxon>
        <taxon>Cytophagales</taxon>
        <taxon>Cyclobacteriaceae</taxon>
        <taxon>Fontibacter</taxon>
    </lineage>
</organism>
<dbReference type="RefSeq" id="WP_382388327.1">
    <property type="nucleotide sequence ID" value="NZ_JBHLWI010000038.1"/>
</dbReference>
<feature type="region of interest" description="Disordered" evidence="1">
    <location>
        <begin position="143"/>
        <end position="175"/>
    </location>
</feature>
<proteinExistence type="predicted"/>
<dbReference type="Proteomes" id="UP001589797">
    <property type="component" value="Unassembled WGS sequence"/>
</dbReference>
<feature type="compositionally biased region" description="Low complexity" evidence="1">
    <location>
        <begin position="219"/>
        <end position="232"/>
    </location>
</feature>
<evidence type="ECO:0000313" key="3">
    <source>
        <dbReference type="Proteomes" id="UP001589797"/>
    </source>
</evidence>
<accession>A0ABV6FW42</accession>